<feature type="transmembrane region" description="Helical" evidence="2">
    <location>
        <begin position="119"/>
        <end position="144"/>
    </location>
</feature>
<dbReference type="GeneID" id="41972005"/>
<dbReference type="PANTHER" id="PTHR35394">
    <property type="entry name" value="DUF3176 DOMAIN-CONTAINING PROTEIN"/>
    <property type="match status" value="1"/>
</dbReference>
<evidence type="ECO:0000256" key="2">
    <source>
        <dbReference type="SAM" id="Phobius"/>
    </source>
</evidence>
<evidence type="ECO:0000256" key="1">
    <source>
        <dbReference type="SAM" id="MobiDB-lite"/>
    </source>
</evidence>
<feature type="transmembrane region" description="Helical" evidence="2">
    <location>
        <begin position="87"/>
        <end position="107"/>
    </location>
</feature>
<dbReference type="PANTHER" id="PTHR35394:SF5">
    <property type="entry name" value="DUF3176 DOMAIN-CONTAINING PROTEIN"/>
    <property type="match status" value="1"/>
</dbReference>
<keyword evidence="2" id="KW-0472">Membrane</keyword>
<organism evidence="3 4">
    <name type="scientific">Thyridium curvatum</name>
    <dbReference type="NCBI Taxonomy" id="1093900"/>
    <lineage>
        <taxon>Eukaryota</taxon>
        <taxon>Fungi</taxon>
        <taxon>Dikarya</taxon>
        <taxon>Ascomycota</taxon>
        <taxon>Pezizomycotina</taxon>
        <taxon>Sordariomycetes</taxon>
        <taxon>Sordariomycetidae</taxon>
        <taxon>Thyridiales</taxon>
        <taxon>Thyridiaceae</taxon>
        <taxon>Thyridium</taxon>
    </lineage>
</organism>
<dbReference type="InParanoid" id="A0A507BEA7"/>
<dbReference type="Proteomes" id="UP000319257">
    <property type="component" value="Unassembled WGS sequence"/>
</dbReference>
<evidence type="ECO:0000313" key="3">
    <source>
        <dbReference type="EMBL" id="TPX15281.1"/>
    </source>
</evidence>
<comment type="caution">
    <text evidence="3">The sequence shown here is derived from an EMBL/GenBank/DDBJ whole genome shotgun (WGS) entry which is preliminary data.</text>
</comment>
<proteinExistence type="predicted"/>
<name>A0A507BEA7_9PEZI</name>
<feature type="transmembrane region" description="Helical" evidence="2">
    <location>
        <begin position="605"/>
        <end position="626"/>
    </location>
</feature>
<keyword evidence="2" id="KW-1133">Transmembrane helix</keyword>
<evidence type="ECO:0000313" key="4">
    <source>
        <dbReference type="Proteomes" id="UP000319257"/>
    </source>
</evidence>
<accession>A0A507BEA7</accession>
<feature type="compositionally biased region" description="Polar residues" evidence="1">
    <location>
        <begin position="19"/>
        <end position="36"/>
    </location>
</feature>
<keyword evidence="4" id="KW-1185">Reference proteome</keyword>
<dbReference type="RefSeq" id="XP_030996992.1">
    <property type="nucleotide sequence ID" value="XM_031138982.1"/>
</dbReference>
<feature type="region of interest" description="Disordered" evidence="1">
    <location>
        <begin position="1"/>
        <end position="48"/>
    </location>
</feature>
<gene>
    <name evidence="3" type="ORF">E0L32_004558</name>
</gene>
<dbReference type="OrthoDB" id="5376804at2759"/>
<dbReference type="InterPro" id="IPR021514">
    <property type="entry name" value="DUF3176"/>
</dbReference>
<sequence>MAHFQRQETIDAECPPLTPTGSPTQTEASARGPSTRTSDDIELNPIPASRQGKERPRLALLATKTGHIASLYSKIERYVDDSWTSEGLALAVAALCFVAISIVLKAFDGQPVPNLPEIVSLNAIISVLSTIAKSTLMYAVSAAIGQSKWDLYSRGYRSLRDFETIDEASRGPLGSVRVLLGRNLFTVASLGAVVTVLALAVDPFVQQVIQYSSEPRLVQSQEAWTELATFPSYYSTSDDPTYVGAISGAVWNEASVYDRQAHCPAGNCIWQPFESLGWCLKTNSVADVSGVTVDCSIAFDKADFKQVYEQITTSGTIGKSYRDCKIYLDKNSTTPLSYPIEFTLKGNGNWQAGRPVNPAWKEPFYVTSFPLEIVAPVGSSLDGDYQYMGVSNPILAMGYARFSLVGDPKKDLAPQKIKLEHAEQAVLTLCSKQYNVSVANGLTSTTVLDSHYGKSYPDDKTVLGKGATCWSPGSKRAEVKGSSQSVDGVRYVSDNSTMAFCTTDWGWGSDISARLSSARQVTMTQGDGTSAESSRNINGTANWLPSWSRGKWISSEDVLNEVRSRSLSGVLEPVTASLNSLLGARSSERATGSFVRYETVVQVQWRWMALPYVLVLLGAVFVVAVIHGGHGSPRTWKGSVLAVIYHGLQDGETSSQLSKPSDMGREADETQAKLMMAQNGLRLVQT</sequence>
<feature type="transmembrane region" description="Helical" evidence="2">
    <location>
        <begin position="184"/>
        <end position="205"/>
    </location>
</feature>
<dbReference type="EMBL" id="SKBQ01000022">
    <property type="protein sequence ID" value="TPX15281.1"/>
    <property type="molecule type" value="Genomic_DNA"/>
</dbReference>
<dbReference type="STRING" id="1093900.A0A507BEA7"/>
<reference evidence="3 4" key="1">
    <citation type="submission" date="2019-06" db="EMBL/GenBank/DDBJ databases">
        <title>Draft genome sequence of the filamentous fungus Phialemoniopsis curvata isolated from diesel fuel.</title>
        <authorList>
            <person name="Varaljay V.A."/>
            <person name="Lyon W.J."/>
            <person name="Crouch A.L."/>
            <person name="Drake C.E."/>
            <person name="Hollomon J.M."/>
            <person name="Nadeau L.J."/>
            <person name="Nunn H.S."/>
            <person name="Stevenson B.S."/>
            <person name="Bojanowski C.L."/>
            <person name="Crookes-Goodson W.J."/>
        </authorList>
    </citation>
    <scope>NUCLEOTIDE SEQUENCE [LARGE SCALE GENOMIC DNA]</scope>
    <source>
        <strain evidence="3 4">D216</strain>
    </source>
</reference>
<protein>
    <submittedName>
        <fullName evidence="3">Uncharacterized protein</fullName>
    </submittedName>
</protein>
<dbReference type="Pfam" id="PF11374">
    <property type="entry name" value="DUF3176"/>
    <property type="match status" value="1"/>
</dbReference>
<keyword evidence="2" id="KW-0812">Transmembrane</keyword>
<dbReference type="AlphaFoldDB" id="A0A507BEA7"/>